<dbReference type="GO" id="GO:0031434">
    <property type="term" value="F:mitogen-activated protein kinase kinase binding"/>
    <property type="evidence" value="ECO:0007669"/>
    <property type="project" value="TreeGrafter"/>
</dbReference>
<dbReference type="EnsemblMetazoa" id="XM_038195476.1">
    <property type="protein sequence ID" value="XP_038051404.1"/>
    <property type="gene ID" value="LOC119724425"/>
</dbReference>
<dbReference type="OrthoDB" id="410920at2759"/>
<dbReference type="GO" id="GO:0005524">
    <property type="term" value="F:ATP binding"/>
    <property type="evidence" value="ECO:0007669"/>
    <property type="project" value="InterPro"/>
</dbReference>
<dbReference type="SMART" id="SM00220">
    <property type="entry name" value="S_TKc"/>
    <property type="match status" value="1"/>
</dbReference>
<dbReference type="Gene3D" id="3.30.200.20">
    <property type="entry name" value="Phosphorylase Kinase, domain 1"/>
    <property type="match status" value="1"/>
</dbReference>
<dbReference type="PROSITE" id="PS50011">
    <property type="entry name" value="PROTEIN_KINASE_DOM"/>
    <property type="match status" value="1"/>
</dbReference>
<sequence>MNVQRSLPIPIQNDRSRRKALVHLDTPPDLTNSYSSFSPNLSAPTPPNFVPKEPHVLSKIGGYLLTEETELNVFRALDAVTHEETKCKVVQAKKYNEKFAPNFKLEPHDNISQIQEVLVGDEKAYAFFPRDYGDMHQYVRSKRKLREDEASRLFYQMVLAVAHCHEGGIVLRDLKLRKFIFKNAPRTELMLEGLEDAYILDNSERDLLCDKHGCPAYVSPEILNSDPCYSGKCADVWSLGVILYTILVGRYPFHDTEPSSLFTKIRRGKFTVPDTVSAQAKCLLRSIMRVEPAERLTAEEVLHHPWFRQNTYVINPCGDSSKTVDQTVPDFSMPENDDSIFL</sequence>
<dbReference type="PANTHER" id="PTHR22961:SF13">
    <property type="entry name" value="TRIBBLES"/>
    <property type="match status" value="1"/>
</dbReference>
<dbReference type="GO" id="GO:0032436">
    <property type="term" value="P:positive regulation of proteasomal ubiquitin-dependent protein catabolic process"/>
    <property type="evidence" value="ECO:0007669"/>
    <property type="project" value="TreeGrafter"/>
</dbReference>
<keyword evidence="4" id="KW-1185">Reference proteome</keyword>
<dbReference type="GO" id="GO:0005634">
    <property type="term" value="C:nucleus"/>
    <property type="evidence" value="ECO:0007669"/>
    <property type="project" value="TreeGrafter"/>
</dbReference>
<protein>
    <recommendedName>
        <fullName evidence="2">Protein kinase domain-containing protein</fullName>
    </recommendedName>
</protein>
<comment type="similarity">
    <text evidence="1">Belongs to the protein kinase superfamily. CAMK Ser/Thr protein kinase family. Tribbles subfamily.</text>
</comment>
<organism evidence="3 4">
    <name type="scientific">Patiria miniata</name>
    <name type="common">Bat star</name>
    <name type="synonym">Asterina miniata</name>
    <dbReference type="NCBI Taxonomy" id="46514"/>
    <lineage>
        <taxon>Eukaryota</taxon>
        <taxon>Metazoa</taxon>
        <taxon>Echinodermata</taxon>
        <taxon>Eleutherozoa</taxon>
        <taxon>Asterozoa</taxon>
        <taxon>Asteroidea</taxon>
        <taxon>Valvatacea</taxon>
        <taxon>Valvatida</taxon>
        <taxon>Asterinidae</taxon>
        <taxon>Patiria</taxon>
    </lineage>
</organism>
<accession>A0A913ZJ67</accession>
<dbReference type="FunFam" id="1.10.510.10:FF:000153">
    <property type="entry name" value="Tribbles homolog 2"/>
    <property type="match status" value="1"/>
</dbReference>
<reference evidence="3" key="1">
    <citation type="submission" date="2022-11" db="UniProtKB">
        <authorList>
            <consortium name="EnsemblMetazoa"/>
        </authorList>
    </citation>
    <scope>IDENTIFICATION</scope>
</reference>
<evidence type="ECO:0000256" key="1">
    <source>
        <dbReference type="ARBA" id="ARBA00038180"/>
    </source>
</evidence>
<feature type="domain" description="Protein kinase" evidence="2">
    <location>
        <begin position="1"/>
        <end position="307"/>
    </location>
</feature>
<dbReference type="OMA" id="CFCLPPH"/>
<dbReference type="InterPro" id="IPR011009">
    <property type="entry name" value="Kinase-like_dom_sf"/>
</dbReference>
<dbReference type="Pfam" id="PF00069">
    <property type="entry name" value="Pkinase"/>
    <property type="match status" value="1"/>
</dbReference>
<proteinExistence type="inferred from homology"/>
<dbReference type="PANTHER" id="PTHR22961">
    <property type="entry name" value="SER/THR PROTEIN KINASE-TRB"/>
    <property type="match status" value="1"/>
</dbReference>
<evidence type="ECO:0000313" key="3">
    <source>
        <dbReference type="EnsemblMetazoa" id="XP_038051404.1"/>
    </source>
</evidence>
<dbReference type="Proteomes" id="UP000887568">
    <property type="component" value="Unplaced"/>
</dbReference>
<dbReference type="SUPFAM" id="SSF56112">
    <property type="entry name" value="Protein kinase-like (PK-like)"/>
    <property type="match status" value="1"/>
</dbReference>
<dbReference type="Gene3D" id="1.10.510.10">
    <property type="entry name" value="Transferase(Phosphotransferase) domain 1"/>
    <property type="match status" value="1"/>
</dbReference>
<dbReference type="AlphaFoldDB" id="A0A913ZJ67"/>
<dbReference type="RefSeq" id="XP_038051404.1">
    <property type="nucleotide sequence ID" value="XM_038195476.1"/>
</dbReference>
<dbReference type="InterPro" id="IPR024104">
    <property type="entry name" value="Tribbles/Ser_Thr_kinase_40"/>
</dbReference>
<evidence type="ECO:0000313" key="4">
    <source>
        <dbReference type="Proteomes" id="UP000887568"/>
    </source>
</evidence>
<dbReference type="GeneID" id="119724425"/>
<name>A0A913ZJ67_PATMI</name>
<dbReference type="InterPro" id="IPR000719">
    <property type="entry name" value="Prot_kinase_dom"/>
</dbReference>
<evidence type="ECO:0000259" key="2">
    <source>
        <dbReference type="PROSITE" id="PS50011"/>
    </source>
</evidence>
<dbReference type="GO" id="GO:0004672">
    <property type="term" value="F:protein kinase activity"/>
    <property type="evidence" value="ECO:0007669"/>
    <property type="project" value="InterPro"/>
</dbReference>